<dbReference type="Pfam" id="PF25547">
    <property type="entry name" value="WXG100_2"/>
    <property type="match status" value="1"/>
</dbReference>
<evidence type="ECO:0000259" key="4">
    <source>
        <dbReference type="Pfam" id="PF25547"/>
    </source>
</evidence>
<dbReference type="InterPro" id="IPR044159">
    <property type="entry name" value="IQM"/>
</dbReference>
<feature type="compositionally biased region" description="Gly residues" evidence="3">
    <location>
        <begin position="572"/>
        <end position="588"/>
    </location>
</feature>
<feature type="region of interest" description="Disordered" evidence="3">
    <location>
        <begin position="94"/>
        <end position="115"/>
    </location>
</feature>
<name>A0ABY8W218_9MYCO</name>
<proteinExistence type="predicted"/>
<dbReference type="InterPro" id="IPR057746">
    <property type="entry name" value="CpnT-like_N"/>
</dbReference>
<dbReference type="Proteomes" id="UP001236585">
    <property type="component" value="Chromosome"/>
</dbReference>
<dbReference type="PANTHER" id="PTHR31250:SF27">
    <property type="entry name" value="IQ DOMAIN-CONTAINING PROTEIN IQM5"/>
    <property type="match status" value="1"/>
</dbReference>
<evidence type="ECO:0000256" key="2">
    <source>
        <dbReference type="ARBA" id="ARBA00022490"/>
    </source>
</evidence>
<feature type="compositionally biased region" description="Low complexity" evidence="3">
    <location>
        <begin position="514"/>
        <end position="549"/>
    </location>
</feature>
<keyword evidence="6" id="KW-1185">Reference proteome</keyword>
<dbReference type="PANTHER" id="PTHR31250">
    <property type="entry name" value="IQ DOMAIN-CONTAINING PROTEIN IQM3"/>
    <property type="match status" value="1"/>
</dbReference>
<comment type="subcellular location">
    <subcellularLocation>
        <location evidence="1">Cytoplasm</location>
    </subcellularLocation>
</comment>
<evidence type="ECO:0000256" key="3">
    <source>
        <dbReference type="SAM" id="MobiDB-lite"/>
    </source>
</evidence>
<gene>
    <name evidence="5" type="ORF">PT015_23925</name>
</gene>
<feature type="domain" description="Outer membrane channel protein CpnT-like N-terminal" evidence="4">
    <location>
        <begin position="118"/>
        <end position="229"/>
    </location>
</feature>
<protein>
    <recommendedName>
        <fullName evidence="4">Outer membrane channel protein CpnT-like N-terminal domain-containing protein</fullName>
    </recommendedName>
</protein>
<keyword evidence="2" id="KW-0963">Cytoplasm</keyword>
<evidence type="ECO:0000313" key="6">
    <source>
        <dbReference type="Proteomes" id="UP001236585"/>
    </source>
</evidence>
<feature type="compositionally biased region" description="Basic and acidic residues" evidence="3">
    <location>
        <begin position="591"/>
        <end position="611"/>
    </location>
</feature>
<accession>A0ABY8W218</accession>
<organism evidence="5 6">
    <name type="scientific">Candidatus Mycobacterium wuenschmannii</name>
    <dbReference type="NCBI Taxonomy" id="3027808"/>
    <lineage>
        <taxon>Bacteria</taxon>
        <taxon>Bacillati</taxon>
        <taxon>Actinomycetota</taxon>
        <taxon>Actinomycetes</taxon>
        <taxon>Mycobacteriales</taxon>
        <taxon>Mycobacteriaceae</taxon>
        <taxon>Mycobacterium</taxon>
    </lineage>
</organism>
<sequence>MVRLDVDPPRLAGAGRSLDSKTDALASAVRALESALSSSGQMCGNDPAGKAFALSYRQGGQGVFVAAEAAVNACHNVGYGIEVSASNYAHSEAASTIGGGEPSVQPPGQPSKFSGPKMPNPFGPAVGEPLLWAVVAEFVGSPWPDGNPETLRDAAGAWRTFGAAVTGVKGAISGCSAELSGHDIPELAGIINAVTQLSSGVGGLGKQCESIASSLDSFAGEVEASQQAIRDLLHRLSLSGILEELGSIFSGHNPLDDIKKIADDIKQILHTLSREADGSSALFKAAMGELDTLTTDFENWTRKEFTHFLGDRVGNAVADFYNSDVDIVEGLGKSVFETVGSLGDLATHPQQLLDLLKQANPEYQIARWVADPKGTFEHNLDAVKGLVDAKDWTSDHPMRGLGDNVGTGLQFLIPGAGEAKAGAEGARAADEAAQAAKADGKAAEGLLGGGLKSDVVGQSSRIAHDLDGIKATPAEPGAVKPVDPGAVKPADPAPGRPSDLSGAAKSGEPGSPVKPAEPGAAKPAEPGIHEPALAGSAAAPAEYAPAGAPHDLSGSPAEHGAGAPHSVPTEGGPHGADGVGPASGGDPSGGARRDHDGGHLHSEDHDHHPGEGDPLSPDGSGDEIPEPLYRDEPLDTGELLDQYKGEDDPTNPGRFFAPKTVHYMTPSELEESRLFARNGLLYGVSDGMPFDTRNAATHWSGDGRAMFVMDEHGNIYASLEQDVGRLHHSSFLGGAPVAGAGEIEVIDGVATLITRKSGHYLPTEEQLSQVRDMLSEQGIDIGGIIFESGF</sequence>
<evidence type="ECO:0000313" key="5">
    <source>
        <dbReference type="EMBL" id="WIM87834.1"/>
    </source>
</evidence>
<dbReference type="RefSeq" id="WP_285187747.1">
    <property type="nucleotide sequence ID" value="NZ_CP126981.1"/>
</dbReference>
<reference evidence="5 6" key="1">
    <citation type="journal article" date="2023" name="Microbiol. Resour. Announc.">
        <title>Complete Genome Sequence of Mycobacterium wuenschmanii, a novel Nontuberculous Mycobacterium Isolated from a captive population of Amazon Milk Frogs.</title>
        <authorList>
            <person name="Hicks J."/>
            <person name="Zeineldin M."/>
            <person name="Ward H."/>
            <person name="Wuenschmann A."/>
            <person name="Camp P."/>
            <person name="Farrell D."/>
            <person name="Lehman K."/>
            <person name="Thacker T."/>
            <person name="Cuthbert E."/>
        </authorList>
    </citation>
    <scope>NUCLEOTIDE SEQUENCE [LARGE SCALE GENOMIC DNA]</scope>
    <source>
        <strain evidence="5 6">Wuenschmanii</strain>
    </source>
</reference>
<feature type="region of interest" description="Disordered" evidence="3">
    <location>
        <begin position="467"/>
        <end position="633"/>
    </location>
</feature>
<evidence type="ECO:0000256" key="1">
    <source>
        <dbReference type="ARBA" id="ARBA00004496"/>
    </source>
</evidence>
<dbReference type="EMBL" id="CP126981">
    <property type="protein sequence ID" value="WIM87834.1"/>
    <property type="molecule type" value="Genomic_DNA"/>
</dbReference>